<dbReference type="Proteomes" id="UP000799755">
    <property type="component" value="Unassembled WGS sequence"/>
</dbReference>
<dbReference type="EMBL" id="MU003524">
    <property type="protein sequence ID" value="KAF2466628.1"/>
    <property type="molecule type" value="Genomic_DNA"/>
</dbReference>
<comment type="caution">
    <text evidence="1">The sequence shown here is derived from an EMBL/GenBank/DDBJ whole genome shotgun (WGS) entry which is preliminary data.</text>
</comment>
<reference evidence="1" key="1">
    <citation type="journal article" date="2020" name="Stud. Mycol.">
        <title>101 Dothideomycetes genomes: a test case for predicting lifestyles and emergence of pathogens.</title>
        <authorList>
            <person name="Haridas S."/>
            <person name="Albert R."/>
            <person name="Binder M."/>
            <person name="Bloem J."/>
            <person name="Labutti K."/>
            <person name="Salamov A."/>
            <person name="Andreopoulos B."/>
            <person name="Baker S."/>
            <person name="Barry K."/>
            <person name="Bills G."/>
            <person name="Bluhm B."/>
            <person name="Cannon C."/>
            <person name="Castanera R."/>
            <person name="Culley D."/>
            <person name="Daum C."/>
            <person name="Ezra D."/>
            <person name="Gonzalez J."/>
            <person name="Henrissat B."/>
            <person name="Kuo A."/>
            <person name="Liang C."/>
            <person name="Lipzen A."/>
            <person name="Lutzoni F."/>
            <person name="Magnuson J."/>
            <person name="Mondo S."/>
            <person name="Nolan M."/>
            <person name="Ohm R."/>
            <person name="Pangilinan J."/>
            <person name="Park H.-J."/>
            <person name="Ramirez L."/>
            <person name="Alfaro M."/>
            <person name="Sun H."/>
            <person name="Tritt A."/>
            <person name="Yoshinaga Y."/>
            <person name="Zwiers L.-H."/>
            <person name="Turgeon B."/>
            <person name="Goodwin S."/>
            <person name="Spatafora J."/>
            <person name="Crous P."/>
            <person name="Grigoriev I."/>
        </authorList>
    </citation>
    <scope>NUCLEOTIDE SEQUENCE</scope>
    <source>
        <strain evidence="1">ATCC 200398</strain>
    </source>
</reference>
<sequence>MHALTDFRWPSQYIVSSILCSFGGFLFGMDTSIIGPVTVMDRYMADFGTASATVHGLVVSSILIPAAISSFFAGRVADAVGRPKGISIGGLIFGLGAALEAGAVHLAMFVVGRVVEGVGEGIFLGNLVVYICEIAPPRRRGPLTSGPQLLNTVGLVVGFFTCYGSRNINSSLAWRLPFALLAAFSFLFAAVSLLWLPESPRWLVLCHREAEAARAWDVLGVESADREKSHHGHENAVTVAANLNDSTEQLGNPVTSLSAPVKNKSSLLDAFAPDVRARTMLSVFILGMQQMSGIDGILYYAPLLFERAGLTSSSASFLASGVSAIVILSVTIPALIWADKWGRRQSTIYGGLGLSVIMFLMGGLYAGNAVHDSYGAGRWVVVVSIYLFAVVFCISWAVGIKIYVAESQPQRTRASATSLAHGSNWIANFLVALTTPILLDRSTFGAYFLFGGCTLLTAVVCLIWMPETKGKSLDEIEAAFSHKAPGTRTFFRSIRRLLRGLQGGRDQ</sequence>
<evidence type="ECO:0000313" key="2">
    <source>
        <dbReference type="Proteomes" id="UP000799755"/>
    </source>
</evidence>
<organism evidence="1 2">
    <name type="scientific">Lindgomyces ingoldianus</name>
    <dbReference type="NCBI Taxonomy" id="673940"/>
    <lineage>
        <taxon>Eukaryota</taxon>
        <taxon>Fungi</taxon>
        <taxon>Dikarya</taxon>
        <taxon>Ascomycota</taxon>
        <taxon>Pezizomycotina</taxon>
        <taxon>Dothideomycetes</taxon>
        <taxon>Pleosporomycetidae</taxon>
        <taxon>Pleosporales</taxon>
        <taxon>Lindgomycetaceae</taxon>
        <taxon>Lindgomyces</taxon>
    </lineage>
</organism>
<name>A0ACB6QJ67_9PLEO</name>
<keyword evidence="2" id="KW-1185">Reference proteome</keyword>
<protein>
    <submittedName>
        <fullName evidence="1">Transporter</fullName>
    </submittedName>
</protein>
<accession>A0ACB6QJ67</accession>
<proteinExistence type="predicted"/>
<evidence type="ECO:0000313" key="1">
    <source>
        <dbReference type="EMBL" id="KAF2466628.1"/>
    </source>
</evidence>
<gene>
    <name evidence="1" type="ORF">BDR25DRAFT_293559</name>
</gene>